<keyword evidence="4 10" id="KW-0812">Transmembrane</keyword>
<dbReference type="PANTHER" id="PTHR31998">
    <property type="entry name" value="K(+)-INSENSITIVE PYROPHOSPHATE-ENERGIZED PROTON PUMP"/>
    <property type="match status" value="1"/>
</dbReference>
<feature type="transmembrane region" description="Helical" evidence="10">
    <location>
        <begin position="339"/>
        <end position="360"/>
    </location>
</feature>
<name>A0A1Q9EMW7_SYMMI</name>
<evidence type="ECO:0000313" key="11">
    <source>
        <dbReference type="EMBL" id="OLQ08701.1"/>
    </source>
</evidence>
<evidence type="ECO:0000313" key="12">
    <source>
        <dbReference type="Proteomes" id="UP000186817"/>
    </source>
</evidence>
<sequence>MAPASFARAPVDKFSSTYDLPSSGGLQVRPPALFREEDRASEGLMEATEILQSRNPPTVTAPLPSMLYVVALVAVGGLAFASWLAAWVLGKDEGDEKMRQVSDAIREGAAGFLSTQYASIFKLAVVVLVGIFLMYLVREPPKNLPQVASWRLAFCVAVSFATGCILSGIAGYVGMWVAVRSNVRVASAACRSFQEATAVGLRAGAFSGVLVVSMVLLGIIALLFGVRLVVPAALHQLPFLLVGYGFGASFVALFAQLGGGIYTKAADVGADMVGKVEADIPEDDPRNPAVIADLVGDNVGDCAGRGADLFESIAGEILAAMILGGSLSQQLPADARSGYVLFPLAIHAMDLIVSGIGIMMTEAPKSSKGIDPMEVLKSGYKVSVGLAGVGIVVLCRLLLYTEEHPKAWMHFSVCGLVGLGTAFLFILVTQYYTDFNFPPVRQIAQASLTGHGTNVIAGMSVGMRATAAPAGIICVALLCSYKTGMAALDGSPSAGLFGTAVATMGMLSTVVFVLAMDVFGPITDNAGGIVEMSEQPETVRNITDSLDAVGNTTKAITKGFSVGSASLACFLLFSAFLDEVSELAGERVGAVDISVPEVFLGGIAGATLVFYFSGQCMTAVGSAAQEVVNNVRSQFRERPGIMDGSQKPDYASCVSIVTRAALREMVAPGIVATTVPLCVGFFFRVASSGNDRLIGAKAIASFLMFATSSGVLFAIFLNTAGGAWDNAKKYIEQGVHGGKGSAAHKAAVTGDTVGDPSKDTAGPSLHVLIKREVCSKRDPYCVGGREGRKAERKEGRKEGMLRLHFLETSRHSSEKAKKLQQIGAEGWKGCEASFCRVNFGALWMENDGDATRERKSLGVFPFGEVIVHDNIGLLTALRRHLSERP</sequence>
<dbReference type="HAMAP" id="MF_01129">
    <property type="entry name" value="PPase_energized_pump"/>
    <property type="match status" value="1"/>
</dbReference>
<evidence type="ECO:0000256" key="5">
    <source>
        <dbReference type="ARBA" id="ARBA00022842"/>
    </source>
</evidence>
<feature type="transmembrane region" description="Helical" evidence="10">
    <location>
        <begin position="380"/>
        <end position="399"/>
    </location>
</feature>
<feature type="transmembrane region" description="Helical" evidence="10">
    <location>
        <begin position="493"/>
        <end position="515"/>
    </location>
</feature>
<keyword evidence="7 10" id="KW-1133">Transmembrane helix</keyword>
<feature type="transmembrane region" description="Helical" evidence="10">
    <location>
        <begin position="120"/>
        <end position="138"/>
    </location>
</feature>
<keyword evidence="12" id="KW-1185">Reference proteome</keyword>
<evidence type="ECO:0000256" key="4">
    <source>
        <dbReference type="ARBA" id="ARBA00022692"/>
    </source>
</evidence>
<evidence type="ECO:0000256" key="9">
    <source>
        <dbReference type="ARBA" id="ARBA00023136"/>
    </source>
</evidence>
<evidence type="ECO:0000256" key="3">
    <source>
        <dbReference type="ARBA" id="ARBA00022448"/>
    </source>
</evidence>
<reference evidence="11 12" key="1">
    <citation type="submission" date="2016-02" db="EMBL/GenBank/DDBJ databases">
        <title>Genome analysis of coral dinoflagellate symbionts highlights evolutionary adaptations to a symbiotic lifestyle.</title>
        <authorList>
            <person name="Aranda M."/>
            <person name="Li Y."/>
            <person name="Liew Y.J."/>
            <person name="Baumgarten S."/>
            <person name="Simakov O."/>
            <person name="Wilson M."/>
            <person name="Piel J."/>
            <person name="Ashoor H."/>
            <person name="Bougouffa S."/>
            <person name="Bajic V.B."/>
            <person name="Ryu T."/>
            <person name="Ravasi T."/>
            <person name="Bayer T."/>
            <person name="Micklem G."/>
            <person name="Kim H."/>
            <person name="Bhak J."/>
            <person name="Lajeunesse T.C."/>
            <person name="Voolstra C.R."/>
        </authorList>
    </citation>
    <scope>NUCLEOTIDE SEQUENCE [LARGE SCALE GENOMIC DNA]</scope>
    <source>
        <strain evidence="11 12">CCMP2467</strain>
    </source>
</reference>
<feature type="transmembrane region" description="Helical" evidence="10">
    <location>
        <begin position="665"/>
        <end position="686"/>
    </location>
</feature>
<accession>A0A1Q9EMW7</accession>
<organism evidence="11 12">
    <name type="scientific">Symbiodinium microadriaticum</name>
    <name type="common">Dinoflagellate</name>
    <name type="synonym">Zooxanthella microadriatica</name>
    <dbReference type="NCBI Taxonomy" id="2951"/>
    <lineage>
        <taxon>Eukaryota</taxon>
        <taxon>Sar</taxon>
        <taxon>Alveolata</taxon>
        <taxon>Dinophyceae</taxon>
        <taxon>Suessiales</taxon>
        <taxon>Symbiodiniaceae</taxon>
        <taxon>Symbiodinium</taxon>
    </lineage>
</organism>
<keyword evidence="6" id="KW-1278">Translocase</keyword>
<feature type="transmembrane region" description="Helical" evidence="10">
    <location>
        <begin position="555"/>
        <end position="577"/>
    </location>
</feature>
<dbReference type="OMA" id="ARTCYNK"/>
<evidence type="ECO:0000256" key="10">
    <source>
        <dbReference type="SAM" id="Phobius"/>
    </source>
</evidence>
<comment type="subcellular location">
    <subcellularLocation>
        <location evidence="1">Endomembrane system</location>
        <topology evidence="1">Multi-pass membrane protein</topology>
    </subcellularLocation>
</comment>
<dbReference type="NCBIfam" id="TIGR01104">
    <property type="entry name" value="V_PPase"/>
    <property type="match status" value="1"/>
</dbReference>
<dbReference type="InterPro" id="IPR004131">
    <property type="entry name" value="PPase-energised_H-pump"/>
</dbReference>
<comment type="caution">
    <text evidence="11">The sequence shown here is derived from an EMBL/GenBank/DDBJ whole genome shotgun (WGS) entry which is preliminary data.</text>
</comment>
<keyword evidence="3" id="KW-0813">Transport</keyword>
<proteinExistence type="inferred from homology"/>
<evidence type="ECO:0000256" key="8">
    <source>
        <dbReference type="ARBA" id="ARBA00023065"/>
    </source>
</evidence>
<evidence type="ECO:0000256" key="6">
    <source>
        <dbReference type="ARBA" id="ARBA00022967"/>
    </source>
</evidence>
<keyword evidence="9 10" id="KW-0472">Membrane</keyword>
<feature type="transmembrane region" description="Helical" evidence="10">
    <location>
        <begin position="199"/>
        <end position="224"/>
    </location>
</feature>
<dbReference type="AlphaFoldDB" id="A0A1Q9EMW7"/>
<evidence type="ECO:0000256" key="1">
    <source>
        <dbReference type="ARBA" id="ARBA00004127"/>
    </source>
</evidence>
<feature type="transmembrane region" description="Helical" evidence="10">
    <location>
        <begin position="66"/>
        <end position="89"/>
    </location>
</feature>
<dbReference type="GO" id="GO:0009678">
    <property type="term" value="F:diphosphate hydrolysis-driven proton transmembrane transporter activity"/>
    <property type="evidence" value="ECO:0007669"/>
    <property type="project" value="UniProtKB-EC"/>
</dbReference>
<protein>
    <recommendedName>
        <fullName evidence="2">H(+)-exporting diphosphatase</fullName>
        <ecNumber evidence="2">7.1.3.1</ecNumber>
    </recommendedName>
</protein>
<feature type="transmembrane region" description="Helical" evidence="10">
    <location>
        <begin position="461"/>
        <end position="481"/>
    </location>
</feature>
<keyword evidence="5" id="KW-0460">Magnesium</keyword>
<gene>
    <name evidence="11" type="primary">AVPL2</name>
    <name evidence="11" type="ORF">AK812_SmicGene7806</name>
</gene>
<dbReference type="GO" id="GO:0016020">
    <property type="term" value="C:membrane"/>
    <property type="evidence" value="ECO:0007669"/>
    <property type="project" value="InterPro"/>
</dbReference>
<dbReference type="OrthoDB" id="5210at2759"/>
<feature type="transmembrane region" description="Helical" evidence="10">
    <location>
        <begin position="411"/>
        <end position="432"/>
    </location>
</feature>
<evidence type="ECO:0000256" key="7">
    <source>
        <dbReference type="ARBA" id="ARBA00022989"/>
    </source>
</evidence>
<feature type="transmembrane region" description="Helical" evidence="10">
    <location>
        <begin position="150"/>
        <end position="178"/>
    </location>
</feature>
<dbReference type="NCBIfam" id="NF001960">
    <property type="entry name" value="PRK00733.3-5"/>
    <property type="match status" value="1"/>
</dbReference>
<keyword evidence="8" id="KW-0406">Ion transport</keyword>
<feature type="transmembrane region" description="Helical" evidence="10">
    <location>
        <begin position="698"/>
        <end position="717"/>
    </location>
</feature>
<dbReference type="GO" id="GO:0012505">
    <property type="term" value="C:endomembrane system"/>
    <property type="evidence" value="ECO:0007669"/>
    <property type="project" value="UniProtKB-SubCell"/>
</dbReference>
<dbReference type="EMBL" id="LSRX01000112">
    <property type="protein sequence ID" value="OLQ08701.1"/>
    <property type="molecule type" value="Genomic_DNA"/>
</dbReference>
<dbReference type="EC" id="7.1.3.1" evidence="2"/>
<dbReference type="Pfam" id="PF03030">
    <property type="entry name" value="H_PPase"/>
    <property type="match status" value="1"/>
</dbReference>
<evidence type="ECO:0000256" key="2">
    <source>
        <dbReference type="ARBA" id="ARBA00013242"/>
    </source>
</evidence>
<dbReference type="Proteomes" id="UP000186817">
    <property type="component" value="Unassembled WGS sequence"/>
</dbReference>
<dbReference type="GO" id="GO:0004427">
    <property type="term" value="F:inorganic diphosphate phosphatase activity"/>
    <property type="evidence" value="ECO:0007669"/>
    <property type="project" value="InterPro"/>
</dbReference>
<feature type="transmembrane region" description="Helical" evidence="10">
    <location>
        <begin position="236"/>
        <end position="255"/>
    </location>
</feature>
<dbReference type="NCBIfam" id="NF001953">
    <property type="entry name" value="PRK00733.2-1"/>
    <property type="match status" value="1"/>
</dbReference>